<comment type="caution">
    <text evidence="2">The sequence shown here is derived from an EMBL/GenBank/DDBJ whole genome shotgun (WGS) entry which is preliminary data.</text>
</comment>
<dbReference type="InterPro" id="IPR027417">
    <property type="entry name" value="P-loop_NTPase"/>
</dbReference>
<dbReference type="Pfam" id="PF13191">
    <property type="entry name" value="AAA_16"/>
    <property type="match status" value="1"/>
</dbReference>
<proteinExistence type="predicted"/>
<gene>
    <name evidence="2" type="ORF">ACFL27_28350</name>
</gene>
<dbReference type="Proteomes" id="UP001594351">
    <property type="component" value="Unassembled WGS sequence"/>
</dbReference>
<reference evidence="2 3" key="1">
    <citation type="submission" date="2024-09" db="EMBL/GenBank/DDBJ databases">
        <title>Laminarin stimulates single cell rates of sulfate reduction while oxygen inhibits transcriptomic activity in coastal marine sediment.</title>
        <authorList>
            <person name="Lindsay M."/>
            <person name="Orcutt B."/>
            <person name="Emerson D."/>
            <person name="Stepanauskas R."/>
            <person name="D'Angelo T."/>
        </authorList>
    </citation>
    <scope>NUCLEOTIDE SEQUENCE [LARGE SCALE GENOMIC DNA]</scope>
    <source>
        <strain evidence="2">SAG AM-311-K15</strain>
    </source>
</reference>
<accession>A0ABV6Z700</accession>
<evidence type="ECO:0000313" key="2">
    <source>
        <dbReference type="EMBL" id="MFC1854113.1"/>
    </source>
</evidence>
<dbReference type="EMBL" id="JBHPBY010000724">
    <property type="protein sequence ID" value="MFC1854113.1"/>
    <property type="molecule type" value="Genomic_DNA"/>
</dbReference>
<protein>
    <recommendedName>
        <fullName evidence="1">Orc1-like AAA ATPase domain-containing protein</fullName>
    </recommendedName>
</protein>
<feature type="domain" description="Orc1-like AAA ATPase" evidence="1">
    <location>
        <begin position="11"/>
        <end position="60"/>
    </location>
</feature>
<organism evidence="2 3">
    <name type="scientific">candidate division CSSED10-310 bacterium</name>
    <dbReference type="NCBI Taxonomy" id="2855610"/>
    <lineage>
        <taxon>Bacteria</taxon>
        <taxon>Bacteria division CSSED10-310</taxon>
    </lineage>
</organism>
<sequence length="64" mass="7357">MPRSYLYRPHFSGRRQLREKLRAHLADLHRAHGCFIILNGESGIGKTRLAVEFGREAAQEQVLV</sequence>
<evidence type="ECO:0000259" key="1">
    <source>
        <dbReference type="Pfam" id="PF13191"/>
    </source>
</evidence>
<dbReference type="InterPro" id="IPR041664">
    <property type="entry name" value="AAA_16"/>
</dbReference>
<dbReference type="SUPFAM" id="SSF52540">
    <property type="entry name" value="P-loop containing nucleoside triphosphate hydrolases"/>
    <property type="match status" value="1"/>
</dbReference>
<feature type="non-terminal residue" evidence="2">
    <location>
        <position position="64"/>
    </location>
</feature>
<keyword evidence="3" id="KW-1185">Reference proteome</keyword>
<name>A0ABV6Z700_UNCC1</name>
<evidence type="ECO:0000313" key="3">
    <source>
        <dbReference type="Proteomes" id="UP001594351"/>
    </source>
</evidence>
<dbReference type="Gene3D" id="3.40.50.300">
    <property type="entry name" value="P-loop containing nucleotide triphosphate hydrolases"/>
    <property type="match status" value="1"/>
</dbReference>